<reference evidence="2" key="2">
    <citation type="submission" date="2021-04" db="EMBL/GenBank/DDBJ databases">
        <authorList>
            <person name="Gilroy R."/>
        </authorList>
    </citation>
    <scope>NUCLEOTIDE SEQUENCE</scope>
    <source>
        <strain evidence="2">ChiSxjej3B15-24422</strain>
    </source>
</reference>
<feature type="domain" description="HTH marR-type" evidence="1">
    <location>
        <begin position="1"/>
        <end position="38"/>
    </location>
</feature>
<protein>
    <submittedName>
        <fullName evidence="2">MarR family transcriptional regulator</fullName>
    </submittedName>
</protein>
<dbReference type="SUPFAM" id="SSF46785">
    <property type="entry name" value="Winged helix' DNA-binding domain"/>
    <property type="match status" value="1"/>
</dbReference>
<comment type="caution">
    <text evidence="2">The sequence shown here is derived from an EMBL/GenBank/DDBJ whole genome shotgun (WGS) entry which is preliminary data.</text>
</comment>
<name>A0A9D1YS98_9FIRM</name>
<evidence type="ECO:0000313" key="3">
    <source>
        <dbReference type="Proteomes" id="UP000824007"/>
    </source>
</evidence>
<feature type="non-terminal residue" evidence="2">
    <location>
        <position position="1"/>
    </location>
</feature>
<dbReference type="AlphaFoldDB" id="A0A9D1YS98"/>
<proteinExistence type="predicted"/>
<sequence length="46" mass="5394">SQKEIAEKAEFSRSKVQRTMKNLVEKKVIYREGARKDGVWRVTGQQ</sequence>
<dbReference type="InterPro" id="IPR000835">
    <property type="entry name" value="HTH_MarR-typ"/>
</dbReference>
<dbReference type="EMBL" id="DXDD01000154">
    <property type="protein sequence ID" value="HIY61458.1"/>
    <property type="molecule type" value="Genomic_DNA"/>
</dbReference>
<evidence type="ECO:0000313" key="2">
    <source>
        <dbReference type="EMBL" id="HIY61458.1"/>
    </source>
</evidence>
<reference evidence="2" key="1">
    <citation type="journal article" date="2021" name="PeerJ">
        <title>Extensive microbial diversity within the chicken gut microbiome revealed by metagenomics and culture.</title>
        <authorList>
            <person name="Gilroy R."/>
            <person name="Ravi A."/>
            <person name="Getino M."/>
            <person name="Pursley I."/>
            <person name="Horton D.L."/>
            <person name="Alikhan N.F."/>
            <person name="Baker D."/>
            <person name="Gharbi K."/>
            <person name="Hall N."/>
            <person name="Watson M."/>
            <person name="Adriaenssens E.M."/>
            <person name="Foster-Nyarko E."/>
            <person name="Jarju S."/>
            <person name="Secka A."/>
            <person name="Antonio M."/>
            <person name="Oren A."/>
            <person name="Chaudhuri R.R."/>
            <person name="La Ragione R."/>
            <person name="Hildebrand F."/>
            <person name="Pallen M.J."/>
        </authorList>
    </citation>
    <scope>NUCLEOTIDE SEQUENCE</scope>
    <source>
        <strain evidence="2">ChiSxjej3B15-24422</strain>
    </source>
</reference>
<dbReference type="InterPro" id="IPR036390">
    <property type="entry name" value="WH_DNA-bd_sf"/>
</dbReference>
<dbReference type="Gene3D" id="1.10.10.10">
    <property type="entry name" value="Winged helix-like DNA-binding domain superfamily/Winged helix DNA-binding domain"/>
    <property type="match status" value="1"/>
</dbReference>
<dbReference type="Pfam" id="PF12802">
    <property type="entry name" value="MarR_2"/>
    <property type="match status" value="1"/>
</dbReference>
<dbReference type="InterPro" id="IPR036388">
    <property type="entry name" value="WH-like_DNA-bd_sf"/>
</dbReference>
<dbReference type="Proteomes" id="UP000824007">
    <property type="component" value="Unassembled WGS sequence"/>
</dbReference>
<evidence type="ECO:0000259" key="1">
    <source>
        <dbReference type="Pfam" id="PF12802"/>
    </source>
</evidence>
<organism evidence="2 3">
    <name type="scientific">Candidatus Eisenbergiella pullistercoris</name>
    <dbReference type="NCBI Taxonomy" id="2838555"/>
    <lineage>
        <taxon>Bacteria</taxon>
        <taxon>Bacillati</taxon>
        <taxon>Bacillota</taxon>
        <taxon>Clostridia</taxon>
        <taxon>Lachnospirales</taxon>
        <taxon>Lachnospiraceae</taxon>
        <taxon>Eisenbergiella</taxon>
    </lineage>
</organism>
<accession>A0A9D1YS98</accession>
<gene>
    <name evidence="2" type="ORF">H9831_12405</name>
</gene>